<dbReference type="Gene3D" id="3.10.105.10">
    <property type="entry name" value="Dipeptide-binding Protein, Domain 3"/>
    <property type="match status" value="1"/>
</dbReference>
<evidence type="ECO:0000259" key="2">
    <source>
        <dbReference type="Pfam" id="PF00496"/>
    </source>
</evidence>
<dbReference type="InterPro" id="IPR039424">
    <property type="entry name" value="SBP_5"/>
</dbReference>
<dbReference type="PROSITE" id="PS51318">
    <property type="entry name" value="TAT"/>
    <property type="match status" value="1"/>
</dbReference>
<reference evidence="3 4" key="1">
    <citation type="submission" date="2015-11" db="EMBL/GenBank/DDBJ databases">
        <title>Genome-wide analysis reveals the secondary metabolome in Streptomyces kanasensis ZX01.</title>
        <authorList>
            <person name="Zhang G."/>
            <person name="Han L."/>
            <person name="Feng J."/>
            <person name="Zhang X."/>
        </authorList>
    </citation>
    <scope>NUCLEOTIDE SEQUENCE [LARGE SCALE GENOMIC DNA]</scope>
    <source>
        <strain evidence="3 4">ZX01</strain>
    </source>
</reference>
<dbReference type="GO" id="GO:0042597">
    <property type="term" value="C:periplasmic space"/>
    <property type="evidence" value="ECO:0007669"/>
    <property type="project" value="UniProtKB-ARBA"/>
</dbReference>
<accession>A0A124ED40</accession>
<dbReference type="AlphaFoldDB" id="A0A124ED40"/>
<feature type="region of interest" description="Disordered" evidence="1">
    <location>
        <begin position="32"/>
        <end position="51"/>
    </location>
</feature>
<dbReference type="Gene3D" id="3.40.190.10">
    <property type="entry name" value="Periplasmic binding protein-like II"/>
    <property type="match status" value="1"/>
</dbReference>
<dbReference type="RefSeq" id="WP_058941167.1">
    <property type="nucleotide sequence ID" value="NZ_LNSV01000010.1"/>
</dbReference>
<dbReference type="PROSITE" id="PS51257">
    <property type="entry name" value="PROKAR_LIPOPROTEIN"/>
    <property type="match status" value="1"/>
</dbReference>
<dbReference type="SUPFAM" id="SSF53850">
    <property type="entry name" value="Periplasmic binding protein-like II"/>
    <property type="match status" value="1"/>
</dbReference>
<dbReference type="PANTHER" id="PTHR30290">
    <property type="entry name" value="PERIPLASMIC BINDING COMPONENT OF ABC TRANSPORTER"/>
    <property type="match status" value="1"/>
</dbReference>
<dbReference type="Proteomes" id="UP000054011">
    <property type="component" value="Unassembled WGS sequence"/>
</dbReference>
<dbReference type="PANTHER" id="PTHR30290:SF65">
    <property type="entry name" value="MONOACYL PHOSPHATIDYLINOSITOL TETRAMANNOSIDE-BINDING PROTEIN LPQW-RELATED"/>
    <property type="match status" value="1"/>
</dbReference>
<gene>
    <name evidence="3" type="ORF">ATE80_06460</name>
</gene>
<proteinExistence type="predicted"/>
<evidence type="ECO:0000313" key="4">
    <source>
        <dbReference type="Proteomes" id="UP000054011"/>
    </source>
</evidence>
<sequence length="520" mass="55832">MSIFRNRREFLALTGATAGGLALTACGGDGAGSGEGAAGGGKGEPRRGGRFRALFTGGGEQETIDPHAEALAIDMARTKALFDRLVELDAGMKPVPRLAEKWESNADATVWRFTLRKALFHDGKALTPEDVLFTFARVLDPKATDHFAQGMLSVIDLGKSRGVGKNVVEVVLKRPAAEFPALLGTLGTAVVSARYADPAKPVGTGAFRLTSFQAGRSFAATRFDDHWDGGAYVDELRILSADADARGNALRAGEAEFGYEMTPTFARTVQADRAVRILAAKGSTAHALVMKCDQEPFDDPRVTLALKLLADREKLVRVVLAGQGVVGNDMFGKGYQYYPGDVPQRTRDVDEARALLKKAGALNRTLSIYTSSVANGFVEAATLFAEQAADAGLRVKVTTGPSETYFKDQLAKGVMGSHRSGAMTIPNYINDRLLSTSAFNASAWRRKDFDATFAKAQSTTDTAERTALYGALQRTVHDEGGLLVWGHPDWLNAVSSRVRGMEAAPPNTLHSARFDKVWLA</sequence>
<dbReference type="STRING" id="936756.ATE80_06460"/>
<name>A0A124ED40_9ACTN</name>
<dbReference type="EMBL" id="LNSV01000010">
    <property type="protein sequence ID" value="KUH39577.1"/>
    <property type="molecule type" value="Genomic_DNA"/>
</dbReference>
<dbReference type="Gene3D" id="3.90.76.10">
    <property type="entry name" value="Dipeptide-binding Protein, Domain 1"/>
    <property type="match status" value="1"/>
</dbReference>
<dbReference type="GO" id="GO:0015833">
    <property type="term" value="P:peptide transport"/>
    <property type="evidence" value="ECO:0007669"/>
    <property type="project" value="TreeGrafter"/>
</dbReference>
<feature type="domain" description="Solute-binding protein family 5" evidence="2">
    <location>
        <begin position="93"/>
        <end position="417"/>
    </location>
</feature>
<dbReference type="InterPro" id="IPR030678">
    <property type="entry name" value="Peptide/Ni-bd"/>
</dbReference>
<organism evidence="3 4">
    <name type="scientific">Streptomyces kanasensis</name>
    <dbReference type="NCBI Taxonomy" id="936756"/>
    <lineage>
        <taxon>Bacteria</taxon>
        <taxon>Bacillati</taxon>
        <taxon>Actinomycetota</taxon>
        <taxon>Actinomycetes</taxon>
        <taxon>Kitasatosporales</taxon>
        <taxon>Streptomycetaceae</taxon>
        <taxon>Streptomyces</taxon>
    </lineage>
</organism>
<dbReference type="CDD" id="cd08503">
    <property type="entry name" value="PBP2_NikA_DppA_OppA_like_17"/>
    <property type="match status" value="1"/>
</dbReference>
<dbReference type="InterPro" id="IPR000914">
    <property type="entry name" value="SBP_5_dom"/>
</dbReference>
<comment type="caution">
    <text evidence="3">The sequence shown here is derived from an EMBL/GenBank/DDBJ whole genome shotgun (WGS) entry which is preliminary data.</text>
</comment>
<dbReference type="GO" id="GO:0043190">
    <property type="term" value="C:ATP-binding cassette (ABC) transporter complex"/>
    <property type="evidence" value="ECO:0007669"/>
    <property type="project" value="InterPro"/>
</dbReference>
<dbReference type="OrthoDB" id="9046151at2"/>
<dbReference type="Pfam" id="PF00496">
    <property type="entry name" value="SBP_bac_5"/>
    <property type="match status" value="1"/>
</dbReference>
<dbReference type="GO" id="GO:1904680">
    <property type="term" value="F:peptide transmembrane transporter activity"/>
    <property type="evidence" value="ECO:0007669"/>
    <property type="project" value="TreeGrafter"/>
</dbReference>
<evidence type="ECO:0000256" key="1">
    <source>
        <dbReference type="SAM" id="MobiDB-lite"/>
    </source>
</evidence>
<feature type="compositionally biased region" description="Gly residues" evidence="1">
    <location>
        <begin position="32"/>
        <end position="42"/>
    </location>
</feature>
<keyword evidence="4" id="KW-1185">Reference proteome</keyword>
<protein>
    <submittedName>
        <fullName evidence="3">Peptide ABC transporter substrate-binding protein</fullName>
    </submittedName>
</protein>
<evidence type="ECO:0000313" key="3">
    <source>
        <dbReference type="EMBL" id="KUH39577.1"/>
    </source>
</evidence>
<dbReference type="PIRSF" id="PIRSF002741">
    <property type="entry name" value="MppA"/>
    <property type="match status" value="1"/>
</dbReference>
<dbReference type="InterPro" id="IPR006311">
    <property type="entry name" value="TAT_signal"/>
</dbReference>